<evidence type="ECO:0000313" key="1">
    <source>
        <dbReference type="EMBL" id="MBD2199383.1"/>
    </source>
</evidence>
<dbReference type="EMBL" id="JACJQH010000058">
    <property type="protein sequence ID" value="MBD2199383.1"/>
    <property type="molecule type" value="Genomic_DNA"/>
</dbReference>
<accession>A0ABR8AHF8</accession>
<dbReference type="Proteomes" id="UP000658514">
    <property type="component" value="Unassembled WGS sequence"/>
</dbReference>
<evidence type="ECO:0000313" key="2">
    <source>
        <dbReference type="Proteomes" id="UP000658514"/>
    </source>
</evidence>
<protein>
    <submittedName>
        <fullName evidence="1">Uncharacterized protein</fullName>
    </submittedName>
</protein>
<dbReference type="RefSeq" id="WP_190548643.1">
    <property type="nucleotide sequence ID" value="NZ_CAWPNO010000093.1"/>
</dbReference>
<proteinExistence type="predicted"/>
<sequence length="399" mass="45964">MKVLYQKILDLEIWHDYYLGQPNPPKLPANDYDISQMLALVPTSECLRILRNLRWLFRPQSRGASIYAHVEPGKSGDWQTLLPVNRPERLTFWLLVRDRYFANFTNLSLTTNRQQIYYFSNLWGNQGHALFLTQPLPSYKPKSEYHLGQLVNHEGKTLEAWRYQASASVKPNNNDWDILPQSQYVSEQDRLTKQGLSRIYTIPKANPGETWRFTLQDVNEQVTFALDVKIGDNHQPGDAIACNLNFTGQIPGFYKLSLNNRQIDKFVLCDPITSSEAFALVEIVLNQSLVPPAFTLLQNQDGNTLIKPKTYVIRCKNRATRWRYRYEKPHGFNAANLPNFELIDAKTYVTKRPLGLRLQPDKLLTDGKDQYLPAPAIALIKPETDAQSRVTTIFSDIHL</sequence>
<comment type="caution">
    <text evidence="1">The sequence shown here is derived from an EMBL/GenBank/DDBJ whole genome shotgun (WGS) entry which is preliminary data.</text>
</comment>
<gene>
    <name evidence="1" type="ORF">H6G24_28540</name>
</gene>
<name>A0ABR8AHF8_9CYAN</name>
<keyword evidence="2" id="KW-1185">Reference proteome</keyword>
<reference evidence="1 2" key="1">
    <citation type="journal article" date="2020" name="ISME J.">
        <title>Comparative genomics reveals insights into cyanobacterial evolution and habitat adaptation.</title>
        <authorList>
            <person name="Chen M.Y."/>
            <person name="Teng W.K."/>
            <person name="Zhao L."/>
            <person name="Hu C.X."/>
            <person name="Zhou Y.K."/>
            <person name="Han B.P."/>
            <person name="Song L.R."/>
            <person name="Shu W.S."/>
        </authorList>
    </citation>
    <scope>NUCLEOTIDE SEQUENCE [LARGE SCALE GENOMIC DNA]</scope>
    <source>
        <strain evidence="1 2">FACHB-288</strain>
    </source>
</reference>
<organism evidence="1 2">
    <name type="scientific">Calothrix parietina FACHB-288</name>
    <dbReference type="NCBI Taxonomy" id="2692896"/>
    <lineage>
        <taxon>Bacteria</taxon>
        <taxon>Bacillati</taxon>
        <taxon>Cyanobacteriota</taxon>
        <taxon>Cyanophyceae</taxon>
        <taxon>Nostocales</taxon>
        <taxon>Calotrichaceae</taxon>
        <taxon>Calothrix</taxon>
    </lineage>
</organism>